<dbReference type="AlphaFoldDB" id="A0A2P7QYC5"/>
<comment type="catalytic activity">
    <reaction evidence="7">
        <text>aldehydo-D-galacturonate = keto-D-tagaturonate</text>
        <dbReference type="Rhea" id="RHEA:27702"/>
        <dbReference type="ChEBI" id="CHEBI:12952"/>
        <dbReference type="ChEBI" id="CHEBI:17886"/>
    </reaction>
</comment>
<dbReference type="UniPathway" id="UPA00246"/>
<gene>
    <name evidence="7" type="primary">uxaC</name>
    <name evidence="8" type="ORF">C7I55_00715</name>
</gene>
<evidence type="ECO:0000256" key="6">
    <source>
        <dbReference type="ARBA" id="ARBA00023235"/>
    </source>
</evidence>
<evidence type="ECO:0000256" key="4">
    <source>
        <dbReference type="ARBA" id="ARBA00012546"/>
    </source>
</evidence>
<dbReference type="RefSeq" id="WP_106510990.1">
    <property type="nucleotide sequence ID" value="NZ_PXYI01000001.1"/>
</dbReference>
<evidence type="ECO:0000256" key="5">
    <source>
        <dbReference type="ARBA" id="ARBA00020555"/>
    </source>
</evidence>
<comment type="caution">
    <text evidence="8">The sequence shown here is derived from an EMBL/GenBank/DDBJ whole genome shotgun (WGS) entry which is preliminary data.</text>
</comment>
<evidence type="ECO:0000313" key="8">
    <source>
        <dbReference type="EMBL" id="PSJ42971.1"/>
    </source>
</evidence>
<evidence type="ECO:0000256" key="3">
    <source>
        <dbReference type="ARBA" id="ARBA00008397"/>
    </source>
</evidence>
<keyword evidence="9" id="KW-1185">Reference proteome</keyword>
<dbReference type="GO" id="GO:0008880">
    <property type="term" value="F:glucuronate isomerase activity"/>
    <property type="evidence" value="ECO:0007669"/>
    <property type="project" value="UniProtKB-UniRule"/>
</dbReference>
<dbReference type="PANTHER" id="PTHR30068:SF4">
    <property type="entry name" value="URONATE ISOMERASE"/>
    <property type="match status" value="1"/>
</dbReference>
<evidence type="ECO:0000256" key="1">
    <source>
        <dbReference type="ARBA" id="ARBA00001165"/>
    </source>
</evidence>
<comment type="pathway">
    <text evidence="2 7">Carbohydrate metabolism; pentose and glucuronate interconversion.</text>
</comment>
<sequence>MPRPLTLHSDRLFPADPATRDVARALYAEIADLPIVSPHGHTDPSWFASNANWTNPTELLLSPDHYLYRMLYSQGLSLERLGVPSRAGASPTDPWEAWRLFASHYYLFRGTPSRTWLDHVFAEVFGMDVALEASTADLYYDRLNEALATAAFRPRALFERFNIELLATTEGPHEDLVYHAAIRQSGWAGRVVTTYRPDAVIDPEHEEFASALTRFAELSGEDVHSWTGYMAAHRKRRADFRAAGATATDHGHPTARTADLPQVEKEALFARIIGGTWSPEDAELFRAQMLTEMAALSVEDGMVMQIHPGSCRNHNRWLHEAYGRDKGADIPTRTDYVHALKPLLDRFGNEPRLSIILFTLDESVYARELAPLAGHYPCLKLGPSWWFHDSPEGMRRFREMTTETAGFYNTVGFNDDTRAFLSIPARHDVARRVDCAFLARLVAEHRLLDWEAAELAHELTYGLVRRAYRLDQVQAAAA</sequence>
<name>A0A2P7QYC5_9SPHN</name>
<comment type="similarity">
    <text evidence="3 7">Belongs to the metallo-dependent hydrolases superfamily. Uronate isomerase family.</text>
</comment>
<dbReference type="GO" id="GO:0042840">
    <property type="term" value="P:D-glucuronate catabolic process"/>
    <property type="evidence" value="ECO:0007669"/>
    <property type="project" value="TreeGrafter"/>
</dbReference>
<dbReference type="EMBL" id="PXYI01000001">
    <property type="protein sequence ID" value="PSJ42971.1"/>
    <property type="molecule type" value="Genomic_DNA"/>
</dbReference>
<organism evidence="8 9">
    <name type="scientific">Allosphingosinicella deserti</name>
    <dbReference type="NCBI Taxonomy" id="2116704"/>
    <lineage>
        <taxon>Bacteria</taxon>
        <taxon>Pseudomonadati</taxon>
        <taxon>Pseudomonadota</taxon>
        <taxon>Alphaproteobacteria</taxon>
        <taxon>Sphingomonadales</taxon>
        <taxon>Sphingomonadaceae</taxon>
        <taxon>Allosphingosinicella</taxon>
    </lineage>
</organism>
<dbReference type="EC" id="5.3.1.12" evidence="4 7"/>
<accession>A0A2P7QYC5</accession>
<protein>
    <recommendedName>
        <fullName evidence="5 7">Uronate isomerase</fullName>
        <ecNumber evidence="4 7">5.3.1.12</ecNumber>
    </recommendedName>
    <alternativeName>
        <fullName evidence="7">Glucuronate isomerase</fullName>
    </alternativeName>
    <alternativeName>
        <fullName evidence="7">Uronic isomerase</fullName>
    </alternativeName>
</protein>
<proteinExistence type="inferred from homology"/>
<dbReference type="InterPro" id="IPR032466">
    <property type="entry name" value="Metal_Hydrolase"/>
</dbReference>
<dbReference type="OrthoDB" id="9766564at2"/>
<evidence type="ECO:0000256" key="7">
    <source>
        <dbReference type="HAMAP-Rule" id="MF_00675"/>
    </source>
</evidence>
<dbReference type="NCBIfam" id="NF002794">
    <property type="entry name" value="PRK02925.1"/>
    <property type="match status" value="1"/>
</dbReference>
<dbReference type="Pfam" id="PF02614">
    <property type="entry name" value="UxaC"/>
    <property type="match status" value="1"/>
</dbReference>
<keyword evidence="6 7" id="KW-0413">Isomerase</keyword>
<dbReference type="Gene3D" id="1.10.2020.10">
    <property type="entry name" value="uronate isomerase, domain 2, chain A"/>
    <property type="match status" value="1"/>
</dbReference>
<dbReference type="InterPro" id="IPR003766">
    <property type="entry name" value="Uronate_isomerase"/>
</dbReference>
<dbReference type="Gene3D" id="3.20.20.140">
    <property type="entry name" value="Metal-dependent hydrolases"/>
    <property type="match status" value="1"/>
</dbReference>
<dbReference type="PANTHER" id="PTHR30068">
    <property type="entry name" value="URONATE ISOMERASE"/>
    <property type="match status" value="1"/>
</dbReference>
<dbReference type="GO" id="GO:0019698">
    <property type="term" value="P:D-galacturonate catabolic process"/>
    <property type="evidence" value="ECO:0007669"/>
    <property type="project" value="TreeGrafter"/>
</dbReference>
<evidence type="ECO:0000313" key="9">
    <source>
        <dbReference type="Proteomes" id="UP000241167"/>
    </source>
</evidence>
<dbReference type="SUPFAM" id="SSF51556">
    <property type="entry name" value="Metallo-dependent hydrolases"/>
    <property type="match status" value="1"/>
</dbReference>
<reference evidence="8 9" key="1">
    <citation type="submission" date="2018-03" db="EMBL/GenBank/DDBJ databases">
        <title>The draft genome of Sphingosinicella sp. GL-C-18.</title>
        <authorList>
            <person name="Liu L."/>
            <person name="Li L."/>
            <person name="Liang L."/>
            <person name="Zhang X."/>
            <person name="Wang T."/>
        </authorList>
    </citation>
    <scope>NUCLEOTIDE SEQUENCE [LARGE SCALE GENOMIC DNA]</scope>
    <source>
        <strain evidence="8 9">GL-C-18</strain>
    </source>
</reference>
<dbReference type="HAMAP" id="MF_00675">
    <property type="entry name" value="UxaC"/>
    <property type="match status" value="1"/>
</dbReference>
<comment type="catalytic activity">
    <reaction evidence="1 7">
        <text>D-glucuronate = D-fructuronate</text>
        <dbReference type="Rhea" id="RHEA:13049"/>
        <dbReference type="ChEBI" id="CHEBI:58720"/>
        <dbReference type="ChEBI" id="CHEBI:59863"/>
        <dbReference type="EC" id="5.3.1.12"/>
    </reaction>
</comment>
<evidence type="ECO:0000256" key="2">
    <source>
        <dbReference type="ARBA" id="ARBA00004892"/>
    </source>
</evidence>
<dbReference type="Proteomes" id="UP000241167">
    <property type="component" value="Unassembled WGS sequence"/>
</dbReference>